<dbReference type="GO" id="GO:0006412">
    <property type="term" value="P:translation"/>
    <property type="evidence" value="ECO:0007669"/>
    <property type="project" value="UniProtKB-UniRule"/>
</dbReference>
<organism evidence="10 11">
    <name type="scientific">Candidatus Brennerbacteria bacterium RIFOXYD1_FULL_41_16</name>
    <dbReference type="NCBI Taxonomy" id="1797529"/>
    <lineage>
        <taxon>Bacteria</taxon>
        <taxon>Candidatus Brenneribacteriota</taxon>
    </lineage>
</organism>
<accession>A0A1G1XL15</accession>
<dbReference type="Gene3D" id="3.40.5.10">
    <property type="entry name" value="Ribosomal protein L9, N-terminal domain"/>
    <property type="match status" value="1"/>
</dbReference>
<dbReference type="SUPFAM" id="SSF55653">
    <property type="entry name" value="Ribosomal protein L9 C-domain"/>
    <property type="match status" value="1"/>
</dbReference>
<evidence type="ECO:0000256" key="4">
    <source>
        <dbReference type="ARBA" id="ARBA00022980"/>
    </source>
</evidence>
<dbReference type="InterPro" id="IPR036935">
    <property type="entry name" value="Ribosomal_bL9_N_sf"/>
</dbReference>
<keyword evidence="2 7" id="KW-0699">rRNA-binding</keyword>
<evidence type="ECO:0000313" key="11">
    <source>
        <dbReference type="Proteomes" id="UP000178570"/>
    </source>
</evidence>
<dbReference type="AlphaFoldDB" id="A0A1G1XL15"/>
<evidence type="ECO:0000256" key="7">
    <source>
        <dbReference type="HAMAP-Rule" id="MF_00503"/>
    </source>
</evidence>
<gene>
    <name evidence="7" type="primary">rplI</name>
    <name evidence="10" type="ORF">A2570_03420</name>
</gene>
<dbReference type="Proteomes" id="UP000178570">
    <property type="component" value="Unassembled WGS sequence"/>
</dbReference>
<dbReference type="InterPro" id="IPR009027">
    <property type="entry name" value="Ribosomal_bL9/RNase_H1_N"/>
</dbReference>
<dbReference type="SUPFAM" id="SSF55658">
    <property type="entry name" value="L9 N-domain-like"/>
    <property type="match status" value="1"/>
</dbReference>
<protein>
    <recommendedName>
        <fullName evidence="6 7">Large ribosomal subunit protein bL9</fullName>
    </recommendedName>
</protein>
<dbReference type="GO" id="GO:0005840">
    <property type="term" value="C:ribosome"/>
    <property type="evidence" value="ECO:0007669"/>
    <property type="project" value="UniProtKB-KW"/>
</dbReference>
<comment type="similarity">
    <text evidence="1 7">Belongs to the bacterial ribosomal protein bL9 family.</text>
</comment>
<comment type="caution">
    <text evidence="10">The sequence shown here is derived from an EMBL/GenBank/DDBJ whole genome shotgun (WGS) entry which is preliminary data.</text>
</comment>
<dbReference type="InterPro" id="IPR036791">
    <property type="entry name" value="Ribosomal_bL9_C_sf"/>
</dbReference>
<name>A0A1G1XL15_9BACT</name>
<keyword evidence="3 7" id="KW-0694">RNA-binding</keyword>
<dbReference type="GO" id="GO:0003735">
    <property type="term" value="F:structural constituent of ribosome"/>
    <property type="evidence" value="ECO:0007669"/>
    <property type="project" value="InterPro"/>
</dbReference>
<proteinExistence type="inferred from homology"/>
<evidence type="ECO:0000259" key="8">
    <source>
        <dbReference type="Pfam" id="PF01281"/>
    </source>
</evidence>
<keyword evidence="5 7" id="KW-0687">Ribonucleoprotein</keyword>
<dbReference type="NCBIfam" id="TIGR00158">
    <property type="entry name" value="L9"/>
    <property type="match status" value="1"/>
</dbReference>
<keyword evidence="4 7" id="KW-0689">Ribosomal protein</keyword>
<reference evidence="10 11" key="1">
    <citation type="journal article" date="2016" name="Nat. Commun.">
        <title>Thousands of microbial genomes shed light on interconnected biogeochemical processes in an aquifer system.</title>
        <authorList>
            <person name="Anantharaman K."/>
            <person name="Brown C.T."/>
            <person name="Hug L.A."/>
            <person name="Sharon I."/>
            <person name="Castelle C.J."/>
            <person name="Probst A.J."/>
            <person name="Thomas B.C."/>
            <person name="Singh A."/>
            <person name="Wilkins M.J."/>
            <person name="Karaoz U."/>
            <person name="Brodie E.L."/>
            <person name="Williams K.H."/>
            <person name="Hubbard S.S."/>
            <person name="Banfield J.F."/>
        </authorList>
    </citation>
    <scope>NUCLEOTIDE SEQUENCE [LARGE SCALE GENOMIC DNA]</scope>
</reference>
<dbReference type="STRING" id="1797529.A2570_03420"/>
<evidence type="ECO:0000259" key="9">
    <source>
        <dbReference type="Pfam" id="PF03948"/>
    </source>
</evidence>
<dbReference type="Pfam" id="PF01281">
    <property type="entry name" value="Ribosomal_L9_N"/>
    <property type="match status" value="1"/>
</dbReference>
<dbReference type="Pfam" id="PF03948">
    <property type="entry name" value="Ribosomal_L9_C"/>
    <property type="match status" value="1"/>
</dbReference>
<dbReference type="InterPro" id="IPR000244">
    <property type="entry name" value="Ribosomal_bL9"/>
</dbReference>
<evidence type="ECO:0000256" key="1">
    <source>
        <dbReference type="ARBA" id="ARBA00010605"/>
    </source>
</evidence>
<evidence type="ECO:0000256" key="5">
    <source>
        <dbReference type="ARBA" id="ARBA00023274"/>
    </source>
</evidence>
<dbReference type="InterPro" id="IPR020594">
    <property type="entry name" value="Ribosomal_bL9_bac/chp"/>
</dbReference>
<evidence type="ECO:0000256" key="6">
    <source>
        <dbReference type="ARBA" id="ARBA00035292"/>
    </source>
</evidence>
<evidence type="ECO:0000256" key="3">
    <source>
        <dbReference type="ARBA" id="ARBA00022884"/>
    </source>
</evidence>
<sequence>MKVIFLQDVRGVGRKGEQKEIKDGYARNFLIPKKLVEVAAPESLKKWQKIWQDKEKQEQENITEIQEAKKKIAALVFHAELKTIKEGGVVESVSKQSIKEFLEKNIGLSANWRIEKDQIHLEHNLKDTGEHSVKISLGRGVEAGLKIVVSHVQ</sequence>
<feature type="domain" description="Ribosomal protein L9" evidence="8">
    <location>
        <begin position="1"/>
        <end position="46"/>
    </location>
</feature>
<comment type="function">
    <text evidence="7">Binds to the 23S rRNA.</text>
</comment>
<dbReference type="HAMAP" id="MF_00503">
    <property type="entry name" value="Ribosomal_bL9"/>
    <property type="match status" value="1"/>
</dbReference>
<dbReference type="Gene3D" id="3.10.430.100">
    <property type="entry name" value="Ribosomal protein L9, C-terminal domain"/>
    <property type="match status" value="1"/>
</dbReference>
<dbReference type="GO" id="GO:0019843">
    <property type="term" value="F:rRNA binding"/>
    <property type="evidence" value="ECO:0007669"/>
    <property type="project" value="UniProtKB-UniRule"/>
</dbReference>
<evidence type="ECO:0000256" key="2">
    <source>
        <dbReference type="ARBA" id="ARBA00022730"/>
    </source>
</evidence>
<dbReference type="InterPro" id="IPR020069">
    <property type="entry name" value="Ribosomal_bL9_C"/>
</dbReference>
<feature type="domain" description="Large ribosomal subunit protein bL9 C-terminal" evidence="9">
    <location>
        <begin position="64"/>
        <end position="150"/>
    </location>
</feature>
<dbReference type="EMBL" id="MHHY01000009">
    <property type="protein sequence ID" value="OGY40300.1"/>
    <property type="molecule type" value="Genomic_DNA"/>
</dbReference>
<dbReference type="PANTHER" id="PTHR21368">
    <property type="entry name" value="50S RIBOSOMAL PROTEIN L9"/>
    <property type="match status" value="1"/>
</dbReference>
<dbReference type="GO" id="GO:1990904">
    <property type="term" value="C:ribonucleoprotein complex"/>
    <property type="evidence" value="ECO:0007669"/>
    <property type="project" value="UniProtKB-KW"/>
</dbReference>
<dbReference type="InterPro" id="IPR020070">
    <property type="entry name" value="Ribosomal_bL9_N"/>
</dbReference>
<evidence type="ECO:0000313" key="10">
    <source>
        <dbReference type="EMBL" id="OGY40300.1"/>
    </source>
</evidence>